<keyword evidence="4" id="KW-1185">Reference proteome</keyword>
<comment type="caution">
    <text evidence="3">The sequence shown here is derived from an EMBL/GenBank/DDBJ whole genome shotgun (WGS) entry which is preliminary data.</text>
</comment>
<feature type="domain" description="Glutathione S-transferase UstS-like C-terminal" evidence="2">
    <location>
        <begin position="189"/>
        <end position="273"/>
    </location>
</feature>
<dbReference type="SUPFAM" id="SSF52833">
    <property type="entry name" value="Thioredoxin-like"/>
    <property type="match status" value="1"/>
</dbReference>
<dbReference type="SUPFAM" id="SSF47616">
    <property type="entry name" value="GST C-terminal domain-like"/>
    <property type="match status" value="1"/>
</dbReference>
<dbReference type="OMA" id="RAGVSCW"/>
<dbReference type="Gene3D" id="3.40.30.10">
    <property type="entry name" value="Glutaredoxin"/>
    <property type="match status" value="1"/>
</dbReference>
<dbReference type="Pfam" id="PF13409">
    <property type="entry name" value="GST_N_2"/>
    <property type="match status" value="1"/>
</dbReference>
<proteinExistence type="predicted"/>
<dbReference type="STRING" id="69771.A0A1V6NW19"/>
<dbReference type="InterPro" id="IPR036282">
    <property type="entry name" value="Glutathione-S-Trfase_C_sf"/>
</dbReference>
<dbReference type="Gene3D" id="1.20.1050.10">
    <property type="match status" value="1"/>
</dbReference>
<gene>
    <name evidence="3" type="ORF">PENDEC_c030G05241</name>
</gene>
<dbReference type="InterPro" id="IPR054416">
    <property type="entry name" value="GST_UstS-like_C"/>
</dbReference>
<dbReference type="OrthoDB" id="4951845at2759"/>
<dbReference type="Proteomes" id="UP000191522">
    <property type="component" value="Unassembled WGS sequence"/>
</dbReference>
<organism evidence="3 4">
    <name type="scientific">Penicillium decumbens</name>
    <dbReference type="NCBI Taxonomy" id="69771"/>
    <lineage>
        <taxon>Eukaryota</taxon>
        <taxon>Fungi</taxon>
        <taxon>Dikarya</taxon>
        <taxon>Ascomycota</taxon>
        <taxon>Pezizomycotina</taxon>
        <taxon>Eurotiomycetes</taxon>
        <taxon>Eurotiomycetidae</taxon>
        <taxon>Eurotiales</taxon>
        <taxon>Aspergillaceae</taxon>
        <taxon>Penicillium</taxon>
    </lineage>
</organism>
<protein>
    <submittedName>
        <fullName evidence="3">Uncharacterized protein</fullName>
    </submittedName>
</protein>
<dbReference type="EMBL" id="MDYL01000030">
    <property type="protein sequence ID" value="OQD68830.1"/>
    <property type="molecule type" value="Genomic_DNA"/>
</dbReference>
<feature type="domain" description="GST N-terminal" evidence="1">
    <location>
        <begin position="27"/>
        <end position="101"/>
    </location>
</feature>
<dbReference type="InterPro" id="IPR036249">
    <property type="entry name" value="Thioredoxin-like_sf"/>
</dbReference>
<name>A0A1V6NW19_PENDC</name>
<evidence type="ECO:0000259" key="2">
    <source>
        <dbReference type="Pfam" id="PF22041"/>
    </source>
</evidence>
<dbReference type="Pfam" id="PF22041">
    <property type="entry name" value="GST_C_7"/>
    <property type="match status" value="1"/>
</dbReference>
<evidence type="ECO:0000313" key="4">
    <source>
        <dbReference type="Proteomes" id="UP000191522"/>
    </source>
</evidence>
<evidence type="ECO:0000259" key="1">
    <source>
        <dbReference type="Pfam" id="PF13409"/>
    </source>
</evidence>
<accession>A0A1V6NW19</accession>
<dbReference type="InterPro" id="IPR004045">
    <property type="entry name" value="Glutathione_S-Trfase_N"/>
</dbReference>
<dbReference type="AlphaFoldDB" id="A0A1V6NW19"/>
<reference evidence="4" key="1">
    <citation type="journal article" date="2017" name="Nat. Microbiol.">
        <title>Global analysis of biosynthetic gene clusters reveals vast potential of secondary metabolite production in Penicillium species.</title>
        <authorList>
            <person name="Nielsen J.C."/>
            <person name="Grijseels S."/>
            <person name="Prigent S."/>
            <person name="Ji B."/>
            <person name="Dainat J."/>
            <person name="Nielsen K.F."/>
            <person name="Frisvad J.C."/>
            <person name="Workman M."/>
            <person name="Nielsen J."/>
        </authorList>
    </citation>
    <scope>NUCLEOTIDE SEQUENCE [LARGE SCALE GENOMIC DNA]</scope>
    <source>
        <strain evidence="4">IBT 11843</strain>
    </source>
</reference>
<evidence type="ECO:0000313" key="3">
    <source>
        <dbReference type="EMBL" id="OQD68830.1"/>
    </source>
</evidence>
<sequence>MGESSTPAIVFYDIAFRPPLTETTCAPNPWKARYALNVKGVPYKTTWVQLLDIAKVRRALGIPASRKFADGSDFYTLPMITDSAANVAVGDSFDIAIHLQKTYPESGVKDLFPPQKLDYVYQNDQALAVPLSERDETVYGEYVRFQMHVDAAFTAHTLLMAHGMRFDPVYADATHDEFVRRAGVSCWDDFAVCGEAREKLMVAFREALAGLAELFMRDPSGPFLLGQQLSYGDLIVGGWLRMMSVTLPDEEWEQARTWHDGVFGQLHDALKKYAQVH</sequence>